<comment type="caution">
    <text evidence="2">The sequence shown here is derived from an EMBL/GenBank/DDBJ whole genome shotgun (WGS) entry which is preliminary data.</text>
</comment>
<feature type="compositionally biased region" description="Basic and acidic residues" evidence="1">
    <location>
        <begin position="21"/>
        <end position="30"/>
    </location>
</feature>
<dbReference type="Proteomes" id="UP000663829">
    <property type="component" value="Unassembled WGS sequence"/>
</dbReference>
<keyword evidence="4" id="KW-1185">Reference proteome</keyword>
<dbReference type="AlphaFoldDB" id="A0A815QD46"/>
<evidence type="ECO:0000313" key="4">
    <source>
        <dbReference type="Proteomes" id="UP000663829"/>
    </source>
</evidence>
<dbReference type="Proteomes" id="UP000681722">
    <property type="component" value="Unassembled WGS sequence"/>
</dbReference>
<organism evidence="2 4">
    <name type="scientific">Didymodactylos carnosus</name>
    <dbReference type="NCBI Taxonomy" id="1234261"/>
    <lineage>
        <taxon>Eukaryota</taxon>
        <taxon>Metazoa</taxon>
        <taxon>Spiralia</taxon>
        <taxon>Gnathifera</taxon>
        <taxon>Rotifera</taxon>
        <taxon>Eurotatoria</taxon>
        <taxon>Bdelloidea</taxon>
        <taxon>Philodinida</taxon>
        <taxon>Philodinidae</taxon>
        <taxon>Didymodactylos</taxon>
    </lineage>
</organism>
<evidence type="ECO:0000313" key="2">
    <source>
        <dbReference type="EMBL" id="CAF1462319.1"/>
    </source>
</evidence>
<dbReference type="EMBL" id="CAJOBC010085521">
    <property type="protein sequence ID" value="CAF4332241.1"/>
    <property type="molecule type" value="Genomic_DNA"/>
</dbReference>
<accession>A0A815QD46</accession>
<gene>
    <name evidence="2" type="ORF">GPM918_LOCUS35134</name>
    <name evidence="3" type="ORF">SRO942_LOCUS35846</name>
</gene>
<protein>
    <submittedName>
        <fullName evidence="2">Uncharacterized protein</fullName>
    </submittedName>
</protein>
<name>A0A815QD46_9BILA</name>
<dbReference type="EMBL" id="CAJNOQ010020064">
    <property type="protein sequence ID" value="CAF1462319.1"/>
    <property type="molecule type" value="Genomic_DNA"/>
</dbReference>
<proteinExistence type="predicted"/>
<evidence type="ECO:0000313" key="3">
    <source>
        <dbReference type="EMBL" id="CAF4332241.1"/>
    </source>
</evidence>
<evidence type="ECO:0000256" key="1">
    <source>
        <dbReference type="SAM" id="MobiDB-lite"/>
    </source>
</evidence>
<feature type="region of interest" description="Disordered" evidence="1">
    <location>
        <begin position="1"/>
        <end position="61"/>
    </location>
</feature>
<sequence length="138" mass="15057">MSSDEPTCRNPLEQNSTDDCMNTKKADITVDGKFTSSSRASNEKKNVPYGQTVIGNMNTKTSPTTENNIIGSQSIVFPASICPKAAEYIAQGYQELPLRKRDDHLLFARPYDEVSMDTTTTTTKPESVTGGNRGTVCP</sequence>
<reference evidence="2" key="1">
    <citation type="submission" date="2021-02" db="EMBL/GenBank/DDBJ databases">
        <authorList>
            <person name="Nowell W R."/>
        </authorList>
    </citation>
    <scope>NUCLEOTIDE SEQUENCE</scope>
</reference>
<feature type="region of interest" description="Disordered" evidence="1">
    <location>
        <begin position="116"/>
        <end position="138"/>
    </location>
</feature>